<dbReference type="AlphaFoldDB" id="A0A5D2HF70"/>
<evidence type="ECO:0000313" key="2">
    <source>
        <dbReference type="Proteomes" id="UP000323506"/>
    </source>
</evidence>
<accession>A0A5D2HF70</accession>
<name>A0A5D2HF70_GOSDA</name>
<keyword evidence="2" id="KW-1185">Reference proteome</keyword>
<reference evidence="1 2" key="1">
    <citation type="submission" date="2019-06" db="EMBL/GenBank/DDBJ databases">
        <title>WGS assembly of Gossypium darwinii.</title>
        <authorList>
            <person name="Chen Z.J."/>
            <person name="Sreedasyam A."/>
            <person name="Ando A."/>
            <person name="Song Q."/>
            <person name="De L."/>
            <person name="Hulse-Kemp A."/>
            <person name="Ding M."/>
            <person name="Ye W."/>
            <person name="Kirkbride R."/>
            <person name="Jenkins J."/>
            <person name="Plott C."/>
            <person name="Lovell J."/>
            <person name="Lin Y.-M."/>
            <person name="Vaughn R."/>
            <person name="Liu B."/>
            <person name="Li W."/>
            <person name="Simpson S."/>
            <person name="Scheffler B."/>
            <person name="Saski C."/>
            <person name="Grover C."/>
            <person name="Hu G."/>
            <person name="Conover J."/>
            <person name="Carlson J."/>
            <person name="Shu S."/>
            <person name="Boston L."/>
            <person name="Williams M."/>
            <person name="Peterson D."/>
            <person name="Mcgee K."/>
            <person name="Jones D."/>
            <person name="Wendel J."/>
            <person name="Stelly D."/>
            <person name="Grimwood J."/>
            <person name="Schmutz J."/>
        </authorList>
    </citation>
    <scope>NUCLEOTIDE SEQUENCE [LARGE SCALE GENOMIC DNA]</scope>
    <source>
        <strain evidence="1">1808015.09</strain>
    </source>
</reference>
<proteinExistence type="predicted"/>
<dbReference type="Proteomes" id="UP000323506">
    <property type="component" value="Chromosome A02"/>
</dbReference>
<sequence length="47" mass="4750">MNKLTLNPVEVIRAMGRGKGCCFGGQASGPGTGCVLEARGANGTYCC</sequence>
<organism evidence="1 2">
    <name type="scientific">Gossypium darwinii</name>
    <name type="common">Darwin's cotton</name>
    <name type="synonym">Gossypium barbadense var. darwinii</name>
    <dbReference type="NCBI Taxonomy" id="34276"/>
    <lineage>
        <taxon>Eukaryota</taxon>
        <taxon>Viridiplantae</taxon>
        <taxon>Streptophyta</taxon>
        <taxon>Embryophyta</taxon>
        <taxon>Tracheophyta</taxon>
        <taxon>Spermatophyta</taxon>
        <taxon>Magnoliopsida</taxon>
        <taxon>eudicotyledons</taxon>
        <taxon>Gunneridae</taxon>
        <taxon>Pentapetalae</taxon>
        <taxon>rosids</taxon>
        <taxon>malvids</taxon>
        <taxon>Malvales</taxon>
        <taxon>Malvaceae</taxon>
        <taxon>Malvoideae</taxon>
        <taxon>Gossypium</taxon>
    </lineage>
</organism>
<evidence type="ECO:0000313" key="1">
    <source>
        <dbReference type="EMBL" id="TYH28897.1"/>
    </source>
</evidence>
<gene>
    <name evidence="1" type="ORF">ES288_A02G180800v1</name>
</gene>
<dbReference type="EMBL" id="CM017689">
    <property type="protein sequence ID" value="TYH28897.1"/>
    <property type="molecule type" value="Genomic_DNA"/>
</dbReference>
<protein>
    <submittedName>
        <fullName evidence="1">Uncharacterized protein</fullName>
    </submittedName>
</protein>